<reference evidence="1" key="1">
    <citation type="submission" date="2022-03" db="EMBL/GenBank/DDBJ databases">
        <authorList>
            <person name="Alioto T."/>
            <person name="Alioto T."/>
            <person name="Gomez Garrido J."/>
        </authorList>
    </citation>
    <scope>NUCLEOTIDE SEQUENCE</scope>
</reference>
<gene>
    <name evidence="1" type="ORF">PECUL_23A028275</name>
</gene>
<evidence type="ECO:0000313" key="2">
    <source>
        <dbReference type="Proteomes" id="UP001295444"/>
    </source>
</evidence>
<dbReference type="AlphaFoldDB" id="A0AAD1X003"/>
<proteinExistence type="predicted"/>
<protein>
    <submittedName>
        <fullName evidence="1">Uncharacterized protein</fullName>
    </submittedName>
</protein>
<dbReference type="InterPro" id="IPR050648">
    <property type="entry name" value="F-box_LRR-repeat"/>
</dbReference>
<accession>A0AAD1X003</accession>
<feature type="non-terminal residue" evidence="1">
    <location>
        <position position="172"/>
    </location>
</feature>
<evidence type="ECO:0000313" key="1">
    <source>
        <dbReference type="EMBL" id="CAH2329817.1"/>
    </source>
</evidence>
<dbReference type="Proteomes" id="UP001295444">
    <property type="component" value="Unassembled WGS sequence"/>
</dbReference>
<dbReference type="PANTHER" id="PTHR13382">
    <property type="entry name" value="MITOCHONDRIAL ATP SYNTHASE COUPLING FACTOR B"/>
    <property type="match status" value="1"/>
</dbReference>
<dbReference type="InterPro" id="IPR006553">
    <property type="entry name" value="Leu-rich_rpt_Cys-con_subtyp"/>
</dbReference>
<dbReference type="PANTHER" id="PTHR13382:SF72">
    <property type="entry name" value="F-BOX AND LEUCINE-RICH REPEAT PROTEIN 17"/>
    <property type="match status" value="1"/>
</dbReference>
<dbReference type="EMBL" id="CAKOES020000066">
    <property type="protein sequence ID" value="CAH2329817.1"/>
    <property type="molecule type" value="Genomic_DNA"/>
</dbReference>
<sequence length="172" mass="19572">MNSLYSLCFQVSDESVKAFAEHCPSLQYVGFMGCSVTSEGVIHLTKLKHLSSLDLRHITKLDNETVMEVVRRCHSLTSLNLCLNRSINDRYQKFCTSHLGKIGTCPKEQYVLANEIYIPCLMLVGRYYYIIKYTDQPRCGELADFARGHGKQCCLIVDCYSRPRGDSIKVSQ</sequence>
<dbReference type="Gene3D" id="3.80.10.10">
    <property type="entry name" value="Ribonuclease Inhibitor"/>
    <property type="match status" value="1"/>
</dbReference>
<organism evidence="1 2">
    <name type="scientific">Pelobates cultripes</name>
    <name type="common">Western spadefoot toad</name>
    <dbReference type="NCBI Taxonomy" id="61616"/>
    <lineage>
        <taxon>Eukaryota</taxon>
        <taxon>Metazoa</taxon>
        <taxon>Chordata</taxon>
        <taxon>Craniata</taxon>
        <taxon>Vertebrata</taxon>
        <taxon>Euteleostomi</taxon>
        <taxon>Amphibia</taxon>
        <taxon>Batrachia</taxon>
        <taxon>Anura</taxon>
        <taxon>Pelobatoidea</taxon>
        <taxon>Pelobatidae</taxon>
        <taxon>Pelobates</taxon>
    </lineage>
</organism>
<comment type="caution">
    <text evidence="1">The sequence shown here is derived from an EMBL/GenBank/DDBJ whole genome shotgun (WGS) entry which is preliminary data.</text>
</comment>
<dbReference type="GO" id="GO:0005737">
    <property type="term" value="C:cytoplasm"/>
    <property type="evidence" value="ECO:0007669"/>
    <property type="project" value="TreeGrafter"/>
</dbReference>
<dbReference type="InterPro" id="IPR032675">
    <property type="entry name" value="LRR_dom_sf"/>
</dbReference>
<name>A0AAD1X003_PELCU</name>
<keyword evidence="2" id="KW-1185">Reference proteome</keyword>
<dbReference type="SUPFAM" id="SSF52047">
    <property type="entry name" value="RNI-like"/>
    <property type="match status" value="1"/>
</dbReference>
<dbReference type="SMART" id="SM00367">
    <property type="entry name" value="LRR_CC"/>
    <property type="match status" value="2"/>
</dbReference>